<accession>A0A9W8DME0</accession>
<reference evidence="9" key="1">
    <citation type="submission" date="2022-07" db="EMBL/GenBank/DDBJ databases">
        <title>Phylogenomic reconstructions and comparative analyses of Kickxellomycotina fungi.</title>
        <authorList>
            <person name="Reynolds N.K."/>
            <person name="Stajich J.E."/>
            <person name="Barry K."/>
            <person name="Grigoriev I.V."/>
            <person name="Crous P."/>
            <person name="Smith M.E."/>
        </authorList>
    </citation>
    <scope>NUCLEOTIDE SEQUENCE</scope>
    <source>
        <strain evidence="9">RSA 861</strain>
    </source>
</reference>
<feature type="transmembrane region" description="Helical" evidence="7">
    <location>
        <begin position="531"/>
        <end position="553"/>
    </location>
</feature>
<evidence type="ECO:0000313" key="9">
    <source>
        <dbReference type="EMBL" id="KAJ1910298.1"/>
    </source>
</evidence>
<dbReference type="Pfam" id="PF07690">
    <property type="entry name" value="MFS_1"/>
    <property type="match status" value="2"/>
</dbReference>
<evidence type="ECO:0000313" key="10">
    <source>
        <dbReference type="Proteomes" id="UP001150569"/>
    </source>
</evidence>
<dbReference type="PANTHER" id="PTHR23501:SF191">
    <property type="entry name" value="VACUOLAR BASIC AMINO ACID TRANSPORTER 4"/>
    <property type="match status" value="1"/>
</dbReference>
<dbReference type="OrthoDB" id="6770063at2759"/>
<evidence type="ECO:0000256" key="4">
    <source>
        <dbReference type="ARBA" id="ARBA00022989"/>
    </source>
</evidence>
<dbReference type="InterPro" id="IPR020846">
    <property type="entry name" value="MFS_dom"/>
</dbReference>
<protein>
    <recommendedName>
        <fullName evidence="8">Major facilitator superfamily (MFS) profile domain-containing protein</fullName>
    </recommendedName>
</protein>
<evidence type="ECO:0000256" key="6">
    <source>
        <dbReference type="SAM" id="MobiDB-lite"/>
    </source>
</evidence>
<comment type="subcellular location">
    <subcellularLocation>
        <location evidence="1">Endomembrane system</location>
        <topology evidence="1">Multi-pass membrane protein</topology>
    </subcellularLocation>
</comment>
<dbReference type="InterPro" id="IPR011701">
    <property type="entry name" value="MFS"/>
</dbReference>
<feature type="transmembrane region" description="Helical" evidence="7">
    <location>
        <begin position="407"/>
        <end position="424"/>
    </location>
</feature>
<sequence>MFLPTPSYPPRATTLDGSVKVIDLSRETTLSGEAPPSPTGSSQSEPARLQRTQEGGLCPLERLPRRAPRYGRSRYLIPLYNRNGELIGACPASVIPRAAIDNSPSPALKPTAPAPPPSSVLPKSACEEPSPKWRPERSPYEKFGQKKRNPKPPSDGTDGPPRWAVLALVLLGLALTVLPAALDESVMSNVLPQITTAFQGKSKNTHWVHLTVQQTEWVSSAYTLAATASVPLYGSLVDLFGIRAMLLFVSMLFMASSLLCGLAPGIRSLIAFRALTGAAGGGMIVLTFVALAALTPLPLSTFNQVKDTVDSKGDDGLGNEKVIVGRWQRRGAYFGIVGAVFSLSSFLGPKVGELSVRWINWRWGFLLNIPINIAAITILTAYFYVIGGPPSPRPAGYLAVTLRRVDYVGGLLYLAGAVPLLLALRCGGVSYPWSSPLVMALLVVGFLSSTMFVVWELRLGARQRVRERNNEKEFQPTDVPPMVDVQRLMVHRAIWVSCVVSFLVGWVLFAALAYLPTFLSTIFERTPREASLCMVPFMLAHSTASLVAGYLPLQRTAPQQGVTTAVYKYSVLVGTILVALAGGLLYTLNPHSTMSRFLAYSTILGVGVGLPIQLVILLAQFDAGDKDMPTVTAVTNFSRMFGGAFGVATEGVIFDASLRQRLASMSDKVIGTFSNVHTLPSAIKAKTMAVYSASFGVMFLTLMAMITLALLAALLYKPTLLPLDKQAGDGKPTLPSVRVDREVQSGTDAP</sequence>
<feature type="transmembrane region" description="Helical" evidence="7">
    <location>
        <begin position="274"/>
        <end position="294"/>
    </location>
</feature>
<keyword evidence="2" id="KW-0813">Transport</keyword>
<feature type="transmembrane region" description="Helical" evidence="7">
    <location>
        <begin position="689"/>
        <end position="716"/>
    </location>
</feature>
<comment type="caution">
    <text evidence="9">The sequence shown here is derived from an EMBL/GenBank/DDBJ whole genome shotgun (WGS) entry which is preliminary data.</text>
</comment>
<dbReference type="InterPro" id="IPR036259">
    <property type="entry name" value="MFS_trans_sf"/>
</dbReference>
<dbReference type="Proteomes" id="UP001150569">
    <property type="component" value="Unassembled WGS sequence"/>
</dbReference>
<keyword evidence="3 7" id="KW-0812">Transmembrane</keyword>
<gene>
    <name evidence="9" type="ORF">IWQ60_010724</name>
</gene>
<feature type="transmembrane region" description="Helical" evidence="7">
    <location>
        <begin position="436"/>
        <end position="455"/>
    </location>
</feature>
<evidence type="ECO:0000256" key="3">
    <source>
        <dbReference type="ARBA" id="ARBA00022692"/>
    </source>
</evidence>
<dbReference type="EMBL" id="JANBPT010001069">
    <property type="protein sequence ID" value="KAJ1910298.1"/>
    <property type="molecule type" value="Genomic_DNA"/>
</dbReference>
<feature type="compositionally biased region" description="Basic and acidic residues" evidence="6">
    <location>
        <begin position="125"/>
        <end position="144"/>
    </location>
</feature>
<feature type="region of interest" description="Disordered" evidence="6">
    <location>
        <begin position="727"/>
        <end position="750"/>
    </location>
</feature>
<dbReference type="AlphaFoldDB" id="A0A9W8DME0"/>
<keyword evidence="10" id="KW-1185">Reference proteome</keyword>
<evidence type="ECO:0000256" key="7">
    <source>
        <dbReference type="SAM" id="Phobius"/>
    </source>
</evidence>
<dbReference type="GO" id="GO:0022857">
    <property type="term" value="F:transmembrane transporter activity"/>
    <property type="evidence" value="ECO:0007669"/>
    <property type="project" value="InterPro"/>
</dbReference>
<feature type="domain" description="Major facilitator superfamily (MFS) profile" evidence="8">
    <location>
        <begin position="169"/>
        <end position="721"/>
    </location>
</feature>
<dbReference type="GO" id="GO:0005886">
    <property type="term" value="C:plasma membrane"/>
    <property type="evidence" value="ECO:0007669"/>
    <property type="project" value="TreeGrafter"/>
</dbReference>
<dbReference type="PROSITE" id="PS50850">
    <property type="entry name" value="MFS"/>
    <property type="match status" value="1"/>
</dbReference>
<evidence type="ECO:0000256" key="5">
    <source>
        <dbReference type="ARBA" id="ARBA00023136"/>
    </source>
</evidence>
<evidence type="ECO:0000256" key="2">
    <source>
        <dbReference type="ARBA" id="ARBA00022448"/>
    </source>
</evidence>
<feature type="transmembrane region" description="Helical" evidence="7">
    <location>
        <begin position="240"/>
        <end position="262"/>
    </location>
</feature>
<feature type="transmembrane region" description="Helical" evidence="7">
    <location>
        <begin position="565"/>
        <end position="586"/>
    </location>
</feature>
<feature type="transmembrane region" description="Helical" evidence="7">
    <location>
        <begin position="493"/>
        <end position="519"/>
    </location>
</feature>
<feature type="transmembrane region" description="Helical" evidence="7">
    <location>
        <begin position="598"/>
        <end position="620"/>
    </location>
</feature>
<organism evidence="9 10">
    <name type="scientific">Tieghemiomyces parasiticus</name>
    <dbReference type="NCBI Taxonomy" id="78921"/>
    <lineage>
        <taxon>Eukaryota</taxon>
        <taxon>Fungi</taxon>
        <taxon>Fungi incertae sedis</taxon>
        <taxon>Zoopagomycota</taxon>
        <taxon>Kickxellomycotina</taxon>
        <taxon>Dimargaritomycetes</taxon>
        <taxon>Dimargaritales</taxon>
        <taxon>Dimargaritaceae</taxon>
        <taxon>Tieghemiomyces</taxon>
    </lineage>
</organism>
<evidence type="ECO:0000259" key="8">
    <source>
        <dbReference type="PROSITE" id="PS50850"/>
    </source>
</evidence>
<keyword evidence="5 7" id="KW-0472">Membrane</keyword>
<evidence type="ECO:0000256" key="1">
    <source>
        <dbReference type="ARBA" id="ARBA00004127"/>
    </source>
</evidence>
<name>A0A9W8DME0_9FUNG</name>
<dbReference type="SUPFAM" id="SSF103473">
    <property type="entry name" value="MFS general substrate transporter"/>
    <property type="match status" value="2"/>
</dbReference>
<feature type="region of interest" description="Disordered" evidence="6">
    <location>
        <begin position="24"/>
        <end position="64"/>
    </location>
</feature>
<dbReference type="Gene3D" id="1.20.1250.20">
    <property type="entry name" value="MFS general substrate transporter like domains"/>
    <property type="match status" value="1"/>
</dbReference>
<feature type="transmembrane region" description="Helical" evidence="7">
    <location>
        <begin position="163"/>
        <end position="182"/>
    </location>
</feature>
<feature type="transmembrane region" description="Helical" evidence="7">
    <location>
        <begin position="363"/>
        <end position="387"/>
    </location>
</feature>
<dbReference type="PANTHER" id="PTHR23501">
    <property type="entry name" value="MAJOR FACILITATOR SUPERFAMILY"/>
    <property type="match status" value="1"/>
</dbReference>
<feature type="region of interest" description="Disordered" evidence="6">
    <location>
        <begin position="105"/>
        <end position="159"/>
    </location>
</feature>
<feature type="compositionally biased region" description="Polar residues" evidence="6">
    <location>
        <begin position="39"/>
        <end position="53"/>
    </location>
</feature>
<proteinExistence type="predicted"/>
<feature type="transmembrane region" description="Helical" evidence="7">
    <location>
        <begin position="332"/>
        <end position="351"/>
    </location>
</feature>
<keyword evidence="4 7" id="KW-1133">Transmembrane helix</keyword>
<dbReference type="GO" id="GO:0012505">
    <property type="term" value="C:endomembrane system"/>
    <property type="evidence" value="ECO:0007669"/>
    <property type="project" value="UniProtKB-SubCell"/>
</dbReference>